<dbReference type="AlphaFoldDB" id="U2E039"/>
<sequence>MVISYQLFQASKIQNRKKVRKKRMEIKNGAFHKAPFFSFQ</sequence>
<comment type="caution">
    <text evidence="1">The sequence shown here is derived from an EMBL/GenBank/DDBJ whole genome shotgun (WGS) entry which is preliminary data.</text>
</comment>
<reference evidence="1 2" key="1">
    <citation type="submission" date="2013-08" db="EMBL/GenBank/DDBJ databases">
        <authorList>
            <person name="Weinstock G."/>
            <person name="Sodergren E."/>
            <person name="Wylie T."/>
            <person name="Fulton L."/>
            <person name="Fulton R."/>
            <person name="Fronick C."/>
            <person name="O'Laughlin M."/>
            <person name="Godfrey J."/>
            <person name="Miner T."/>
            <person name="Herter B."/>
            <person name="Appelbaum E."/>
            <person name="Cordes M."/>
            <person name="Lek S."/>
            <person name="Wollam A."/>
            <person name="Pepin K.H."/>
            <person name="Palsikar V.B."/>
            <person name="Mitreva M."/>
            <person name="Wilson R.K."/>
        </authorList>
    </citation>
    <scope>NUCLEOTIDE SEQUENCE [LARGE SCALE GENOMIC DNA]</scope>
    <source>
        <strain evidence="1 2">F0041</strain>
    </source>
</reference>
<dbReference type="HOGENOM" id="CLU_3285215_0_0_10"/>
<evidence type="ECO:0000313" key="1">
    <source>
        <dbReference type="EMBL" id="ERI85581.1"/>
    </source>
</evidence>
<proteinExistence type="predicted"/>
<protein>
    <submittedName>
        <fullName evidence="1">Uncharacterized protein</fullName>
    </submittedName>
</protein>
<evidence type="ECO:0000313" key="2">
    <source>
        <dbReference type="Proteomes" id="UP000016496"/>
    </source>
</evidence>
<dbReference type="EMBL" id="AWSV01000086">
    <property type="protein sequence ID" value="ERI85581.1"/>
    <property type="molecule type" value="Genomic_DNA"/>
</dbReference>
<gene>
    <name evidence="1" type="ORF">HMPREF1981_01562</name>
</gene>
<organism evidence="1 2">
    <name type="scientific">Bacteroides pyogenes F0041</name>
    <dbReference type="NCBI Taxonomy" id="1321819"/>
    <lineage>
        <taxon>Bacteria</taxon>
        <taxon>Pseudomonadati</taxon>
        <taxon>Bacteroidota</taxon>
        <taxon>Bacteroidia</taxon>
        <taxon>Bacteroidales</taxon>
        <taxon>Bacteroidaceae</taxon>
        <taxon>Bacteroides</taxon>
    </lineage>
</organism>
<name>U2E039_9BACE</name>
<dbReference type="PATRIC" id="fig|1321819.3.peg.1438"/>
<dbReference type="Proteomes" id="UP000016496">
    <property type="component" value="Unassembled WGS sequence"/>
</dbReference>
<accession>U2E039</accession>